<keyword evidence="1" id="KW-0472">Membrane</keyword>
<reference evidence="2 3" key="1">
    <citation type="submission" date="2019-01" db="EMBL/GenBank/DDBJ databases">
        <authorList>
            <person name="Sayadi A."/>
        </authorList>
    </citation>
    <scope>NUCLEOTIDE SEQUENCE [LARGE SCALE GENOMIC DNA]</scope>
</reference>
<accession>A0A653C4G7</accession>
<dbReference type="Proteomes" id="UP000410492">
    <property type="component" value="Unassembled WGS sequence"/>
</dbReference>
<dbReference type="OrthoDB" id="188511at2759"/>
<name>A0A653C4G7_CALMS</name>
<proteinExistence type="predicted"/>
<protein>
    <submittedName>
        <fullName evidence="2">Uncharacterized protein</fullName>
    </submittedName>
</protein>
<evidence type="ECO:0000313" key="3">
    <source>
        <dbReference type="Proteomes" id="UP000410492"/>
    </source>
</evidence>
<sequence length="47" mass="5915">MFLKKIVEDQRYAYRIWTWCGIDLYYVQLTVQFVKWPFLLLMESYIC</sequence>
<keyword evidence="1" id="KW-1133">Transmembrane helix</keyword>
<gene>
    <name evidence="2" type="ORF">CALMAC_LOCUS6039</name>
</gene>
<evidence type="ECO:0000313" key="2">
    <source>
        <dbReference type="EMBL" id="VEN42622.1"/>
    </source>
</evidence>
<evidence type="ECO:0000256" key="1">
    <source>
        <dbReference type="SAM" id="Phobius"/>
    </source>
</evidence>
<dbReference type="AlphaFoldDB" id="A0A653C4G7"/>
<keyword evidence="3" id="KW-1185">Reference proteome</keyword>
<keyword evidence="1" id="KW-0812">Transmembrane</keyword>
<dbReference type="EMBL" id="CAACVG010006929">
    <property type="protein sequence ID" value="VEN42622.1"/>
    <property type="molecule type" value="Genomic_DNA"/>
</dbReference>
<organism evidence="2 3">
    <name type="scientific">Callosobruchus maculatus</name>
    <name type="common">Southern cowpea weevil</name>
    <name type="synonym">Pulse bruchid</name>
    <dbReference type="NCBI Taxonomy" id="64391"/>
    <lineage>
        <taxon>Eukaryota</taxon>
        <taxon>Metazoa</taxon>
        <taxon>Ecdysozoa</taxon>
        <taxon>Arthropoda</taxon>
        <taxon>Hexapoda</taxon>
        <taxon>Insecta</taxon>
        <taxon>Pterygota</taxon>
        <taxon>Neoptera</taxon>
        <taxon>Endopterygota</taxon>
        <taxon>Coleoptera</taxon>
        <taxon>Polyphaga</taxon>
        <taxon>Cucujiformia</taxon>
        <taxon>Chrysomeloidea</taxon>
        <taxon>Chrysomelidae</taxon>
        <taxon>Bruchinae</taxon>
        <taxon>Bruchini</taxon>
        <taxon>Callosobruchus</taxon>
    </lineage>
</organism>
<feature type="transmembrane region" description="Helical" evidence="1">
    <location>
        <begin position="12"/>
        <end position="34"/>
    </location>
</feature>